<protein>
    <submittedName>
        <fullName evidence="3">Peroxisomal N(1)-acetyl-spermine/spermidine oxidase</fullName>
    </submittedName>
</protein>
<evidence type="ECO:0000259" key="2">
    <source>
        <dbReference type="Pfam" id="PF01593"/>
    </source>
</evidence>
<dbReference type="PANTHER" id="PTHR10742:SF410">
    <property type="entry name" value="LYSINE-SPECIFIC HISTONE DEMETHYLASE 2"/>
    <property type="match status" value="1"/>
</dbReference>
<dbReference type="Pfam" id="PF01593">
    <property type="entry name" value="Amino_oxidase"/>
    <property type="match status" value="1"/>
</dbReference>
<dbReference type="InterPro" id="IPR036188">
    <property type="entry name" value="FAD/NAD-bd_sf"/>
</dbReference>
<dbReference type="InterPro" id="IPR002937">
    <property type="entry name" value="Amino_oxidase"/>
</dbReference>
<evidence type="ECO:0000256" key="1">
    <source>
        <dbReference type="SAM" id="MobiDB-lite"/>
    </source>
</evidence>
<sequence length="501" mass="56144">MKVSIIGAGFSGLSVAYHLTKYNHENAASGKRCFDINILEARDRTGGRVCPVDLNPRSGDPVMVDMGGQWLEEASKKNPLVQLLKEINVDLLYTKQHKMKTKEGQERQPKQHQPNNPGPNLLANGIYLPDGTRIPDPLFKRARKFYYKTLNEYKDKDVSQQTSFQDLLDAALKSSKDKGPNAPSSPLFQKIIRYLSHRTECYEGGRMSELSVSLDELYHRLGGPDEIAEGGYHAVLEKLVDFVGRDNIHLNCPVQEIHYEPLLFDESTTSENDDNTPPQVRIQYCAEEQTKTLSADCCVCTVPLGVLQQGGLRFDPPLGDDRERSIQAMGFGVLDKVMMLFEKQFWEENFYAGVTPEDPTRIQSFVDCSVDYGGKPVLAMFAAGNVARRFDRPQEGLSDEQLLAEIMTTLRTLFGDDAPDPVSFQVSRWLQDPYAYGSYSFAKVGSTEHDYDQVAKPAGKNLFFAGEHTNKHHHSTVHGAWMTGKREADRLIANAKALKTA</sequence>
<evidence type="ECO:0000313" key="3">
    <source>
        <dbReference type="EMBL" id="CAB9526460.1"/>
    </source>
</evidence>
<dbReference type="InterPro" id="IPR050281">
    <property type="entry name" value="Flavin_monoamine_oxidase"/>
</dbReference>
<comment type="caution">
    <text evidence="3">The sequence shown here is derived from an EMBL/GenBank/DDBJ whole genome shotgun (WGS) entry which is preliminary data.</text>
</comment>
<feature type="region of interest" description="Disordered" evidence="1">
    <location>
        <begin position="98"/>
        <end position="122"/>
    </location>
</feature>
<keyword evidence="4" id="KW-1185">Reference proteome</keyword>
<reference evidence="3" key="1">
    <citation type="submission" date="2020-06" db="EMBL/GenBank/DDBJ databases">
        <authorList>
            <consortium name="Plant Systems Biology data submission"/>
        </authorList>
    </citation>
    <scope>NUCLEOTIDE SEQUENCE</scope>
    <source>
        <strain evidence="3">D6</strain>
    </source>
</reference>
<organism evidence="3 4">
    <name type="scientific">Seminavis robusta</name>
    <dbReference type="NCBI Taxonomy" id="568900"/>
    <lineage>
        <taxon>Eukaryota</taxon>
        <taxon>Sar</taxon>
        <taxon>Stramenopiles</taxon>
        <taxon>Ochrophyta</taxon>
        <taxon>Bacillariophyta</taxon>
        <taxon>Bacillariophyceae</taxon>
        <taxon>Bacillariophycidae</taxon>
        <taxon>Naviculales</taxon>
        <taxon>Naviculaceae</taxon>
        <taxon>Seminavis</taxon>
    </lineage>
</organism>
<evidence type="ECO:0000313" key="4">
    <source>
        <dbReference type="Proteomes" id="UP001153069"/>
    </source>
</evidence>
<dbReference type="EMBL" id="CAICTM010001830">
    <property type="protein sequence ID" value="CAB9526460.1"/>
    <property type="molecule type" value="Genomic_DNA"/>
</dbReference>
<name>A0A9N8EXB8_9STRA</name>
<dbReference type="Gene3D" id="3.90.660.10">
    <property type="match status" value="1"/>
</dbReference>
<dbReference type="AlphaFoldDB" id="A0A9N8EXB8"/>
<dbReference type="OrthoDB" id="45741at2759"/>
<dbReference type="SUPFAM" id="SSF54373">
    <property type="entry name" value="FAD-linked reductases, C-terminal domain"/>
    <property type="match status" value="1"/>
</dbReference>
<dbReference type="GO" id="GO:0016491">
    <property type="term" value="F:oxidoreductase activity"/>
    <property type="evidence" value="ECO:0007669"/>
    <property type="project" value="InterPro"/>
</dbReference>
<dbReference type="SUPFAM" id="SSF51905">
    <property type="entry name" value="FAD/NAD(P)-binding domain"/>
    <property type="match status" value="1"/>
</dbReference>
<accession>A0A9N8EXB8</accession>
<proteinExistence type="predicted"/>
<dbReference type="PANTHER" id="PTHR10742">
    <property type="entry name" value="FLAVIN MONOAMINE OXIDASE"/>
    <property type="match status" value="1"/>
</dbReference>
<feature type="domain" description="Amine oxidase" evidence="2">
    <location>
        <begin position="10"/>
        <end position="492"/>
    </location>
</feature>
<gene>
    <name evidence="3" type="ORF">SEMRO_1832_G300430.1</name>
</gene>
<dbReference type="Gene3D" id="3.50.50.60">
    <property type="entry name" value="FAD/NAD(P)-binding domain"/>
    <property type="match status" value="1"/>
</dbReference>
<dbReference type="Proteomes" id="UP001153069">
    <property type="component" value="Unassembled WGS sequence"/>
</dbReference>